<dbReference type="OrthoDB" id="3535864at2759"/>
<evidence type="ECO:0000256" key="1">
    <source>
        <dbReference type="SAM" id="Phobius"/>
    </source>
</evidence>
<keyword evidence="3" id="KW-1185">Reference proteome</keyword>
<keyword evidence="1" id="KW-0472">Membrane</keyword>
<sequence length="119" mass="13442">MYDYLRSQQQSNLQNELPNCQHNNAQTSIQVPYRDEPFIITITDTDGETIAPPPSYHDIFNPNEIELHNSLGYELDGTPAEETEEICKWLVAMLLIALTIVGVGTAFNWGRPTCSGRRC</sequence>
<dbReference type="EMBL" id="KZ613501">
    <property type="protein sequence ID" value="PMD17180.1"/>
    <property type="molecule type" value="Genomic_DNA"/>
</dbReference>
<keyword evidence="1" id="KW-1133">Transmembrane helix</keyword>
<keyword evidence="1" id="KW-0812">Transmembrane</keyword>
<accession>A0A2J6PT24</accession>
<dbReference type="AlphaFoldDB" id="A0A2J6PT24"/>
<reference evidence="2 3" key="1">
    <citation type="submission" date="2016-05" db="EMBL/GenBank/DDBJ databases">
        <title>A degradative enzymes factory behind the ericoid mycorrhizal symbiosis.</title>
        <authorList>
            <consortium name="DOE Joint Genome Institute"/>
            <person name="Martino E."/>
            <person name="Morin E."/>
            <person name="Grelet G."/>
            <person name="Kuo A."/>
            <person name="Kohler A."/>
            <person name="Daghino S."/>
            <person name="Barry K."/>
            <person name="Choi C."/>
            <person name="Cichocki N."/>
            <person name="Clum A."/>
            <person name="Copeland A."/>
            <person name="Hainaut M."/>
            <person name="Haridas S."/>
            <person name="Labutti K."/>
            <person name="Lindquist E."/>
            <person name="Lipzen A."/>
            <person name="Khouja H.-R."/>
            <person name="Murat C."/>
            <person name="Ohm R."/>
            <person name="Olson A."/>
            <person name="Spatafora J."/>
            <person name="Veneault-Fourrey C."/>
            <person name="Henrissat B."/>
            <person name="Grigoriev I."/>
            <person name="Martin F."/>
            <person name="Perotto S."/>
        </authorList>
    </citation>
    <scope>NUCLEOTIDE SEQUENCE [LARGE SCALE GENOMIC DNA]</scope>
    <source>
        <strain evidence="2 3">UAMH 7357</strain>
    </source>
</reference>
<evidence type="ECO:0000313" key="3">
    <source>
        <dbReference type="Proteomes" id="UP000235672"/>
    </source>
</evidence>
<evidence type="ECO:0000313" key="2">
    <source>
        <dbReference type="EMBL" id="PMD17180.1"/>
    </source>
</evidence>
<name>A0A2J6PT24_9HELO</name>
<proteinExistence type="predicted"/>
<dbReference type="Proteomes" id="UP000235672">
    <property type="component" value="Unassembled WGS sequence"/>
</dbReference>
<protein>
    <submittedName>
        <fullName evidence="2">Uncharacterized protein</fullName>
    </submittedName>
</protein>
<feature type="transmembrane region" description="Helical" evidence="1">
    <location>
        <begin position="89"/>
        <end position="109"/>
    </location>
</feature>
<organism evidence="2 3">
    <name type="scientific">Hyaloscypha hepaticicola</name>
    <dbReference type="NCBI Taxonomy" id="2082293"/>
    <lineage>
        <taxon>Eukaryota</taxon>
        <taxon>Fungi</taxon>
        <taxon>Dikarya</taxon>
        <taxon>Ascomycota</taxon>
        <taxon>Pezizomycotina</taxon>
        <taxon>Leotiomycetes</taxon>
        <taxon>Helotiales</taxon>
        <taxon>Hyaloscyphaceae</taxon>
        <taxon>Hyaloscypha</taxon>
    </lineage>
</organism>
<gene>
    <name evidence="2" type="ORF">NA56DRAFT_648908</name>
</gene>